<dbReference type="PANTHER" id="PTHR12570">
    <property type="match status" value="1"/>
</dbReference>
<accession>A0ABP0GTV9</accession>
<keyword evidence="5 7" id="KW-0472">Membrane</keyword>
<dbReference type="SUPFAM" id="SSF103481">
    <property type="entry name" value="Multidrug resistance efflux transporter EmrE"/>
    <property type="match status" value="1"/>
</dbReference>
<dbReference type="EMBL" id="CAWYQH010000141">
    <property type="protein sequence ID" value="CAK8695102.1"/>
    <property type="molecule type" value="Genomic_DNA"/>
</dbReference>
<comment type="caution">
    <text evidence="8">The sequence shown here is derived from an EMBL/GenBank/DDBJ whole genome shotgun (WGS) entry which is preliminary data.</text>
</comment>
<organism evidence="8 9">
    <name type="scientific">Clavelina lepadiformis</name>
    <name type="common">Light-bulb sea squirt</name>
    <name type="synonym">Ascidia lepadiformis</name>
    <dbReference type="NCBI Taxonomy" id="159417"/>
    <lineage>
        <taxon>Eukaryota</taxon>
        <taxon>Metazoa</taxon>
        <taxon>Chordata</taxon>
        <taxon>Tunicata</taxon>
        <taxon>Ascidiacea</taxon>
        <taxon>Aplousobranchia</taxon>
        <taxon>Clavelinidae</taxon>
        <taxon>Clavelina</taxon>
    </lineage>
</organism>
<evidence type="ECO:0000256" key="3">
    <source>
        <dbReference type="ARBA" id="ARBA00022692"/>
    </source>
</evidence>
<evidence type="ECO:0000256" key="1">
    <source>
        <dbReference type="ARBA" id="ARBA00004141"/>
    </source>
</evidence>
<dbReference type="PANTHER" id="PTHR12570:SF92">
    <property type="entry name" value="SPICHTHYIN, ISOFORM B"/>
    <property type="match status" value="1"/>
</dbReference>
<keyword evidence="4 7" id="KW-1133">Transmembrane helix</keyword>
<name>A0ABP0GTV9_CLALP</name>
<evidence type="ECO:0000256" key="5">
    <source>
        <dbReference type="ARBA" id="ARBA00023136"/>
    </source>
</evidence>
<protein>
    <recommendedName>
        <fullName evidence="10">Magnesium transporter NIPA2</fullName>
    </recommendedName>
</protein>
<evidence type="ECO:0000256" key="6">
    <source>
        <dbReference type="SAM" id="MobiDB-lite"/>
    </source>
</evidence>
<feature type="region of interest" description="Disordered" evidence="6">
    <location>
        <begin position="395"/>
        <end position="421"/>
    </location>
</feature>
<feature type="transmembrane region" description="Helical" evidence="7">
    <location>
        <begin position="101"/>
        <end position="122"/>
    </location>
</feature>
<evidence type="ECO:0000313" key="8">
    <source>
        <dbReference type="EMBL" id="CAK8695102.1"/>
    </source>
</evidence>
<evidence type="ECO:0008006" key="10">
    <source>
        <dbReference type="Google" id="ProtNLM"/>
    </source>
</evidence>
<keyword evidence="3 7" id="KW-0812">Transmembrane</keyword>
<proteinExistence type="inferred from homology"/>
<dbReference type="InterPro" id="IPR037185">
    <property type="entry name" value="EmrE-like"/>
</dbReference>
<feature type="compositionally biased region" description="Low complexity" evidence="6">
    <location>
        <begin position="14"/>
        <end position="25"/>
    </location>
</feature>
<keyword evidence="9" id="KW-1185">Reference proteome</keyword>
<feature type="transmembrane region" description="Helical" evidence="7">
    <location>
        <begin position="54"/>
        <end position="74"/>
    </location>
</feature>
<comment type="subcellular location">
    <subcellularLocation>
        <location evidence="1">Membrane</location>
        <topology evidence="1">Multi-pass membrane protein</topology>
    </subcellularLocation>
</comment>
<feature type="transmembrane region" description="Helical" evidence="7">
    <location>
        <begin position="194"/>
        <end position="215"/>
    </location>
</feature>
<evidence type="ECO:0000256" key="7">
    <source>
        <dbReference type="SAM" id="Phobius"/>
    </source>
</evidence>
<gene>
    <name evidence="8" type="ORF">CVLEPA_LOCUS28388</name>
</gene>
<feature type="compositionally biased region" description="Polar residues" evidence="6">
    <location>
        <begin position="412"/>
        <end position="421"/>
    </location>
</feature>
<feature type="transmembrane region" description="Helical" evidence="7">
    <location>
        <begin position="318"/>
        <end position="340"/>
    </location>
</feature>
<sequence length="421" mass="45231">MNGDLTESITGKLTNSTSVSSTDTPVTSSTAWSTVIGTNMSTTDASKNETYDGFYVGLALAISSSAFIGGSFILKKKGLLRLAAKGTTRAGEGGHAYLKEWMWWAGLISMGVGEGANFLAYAFAPASLVTPLGALSVLVSAVLASYFLDERLNLHGKIGCILSILGSTVIIIHAPQKEEVADLAEMGSKLIDPIFVSYAIIVILISLYLIFYVAPRHGTSNFLVYISICSLLGSFSVSSVKGVGLAFKDWAAGINIWTNALTYILFLGLVLSVSTQVNYLNKALDIFNTSMVSPVYYVLFTTTVLICTAILFKEWNTMNAASVIGMLSGFGTIVSGIFLLHAFKDVHFTLSDLPKFSKNGGIVASEPSSSDTVRYTTIGRQHGDEKRELLENAEQGMSAYSDEEDNAVLFSKQPQNGRIKR</sequence>
<dbReference type="InterPro" id="IPR008521">
    <property type="entry name" value="Mg_trans_NIPA"/>
</dbReference>
<feature type="transmembrane region" description="Helical" evidence="7">
    <location>
        <begin position="260"/>
        <end position="280"/>
    </location>
</feature>
<feature type="compositionally biased region" description="Polar residues" evidence="6">
    <location>
        <begin position="1"/>
        <end position="13"/>
    </location>
</feature>
<evidence type="ECO:0000256" key="4">
    <source>
        <dbReference type="ARBA" id="ARBA00022989"/>
    </source>
</evidence>
<comment type="similarity">
    <text evidence="2">Belongs to the NIPA family.</text>
</comment>
<feature type="transmembrane region" description="Helical" evidence="7">
    <location>
        <begin position="154"/>
        <end position="174"/>
    </location>
</feature>
<feature type="transmembrane region" description="Helical" evidence="7">
    <location>
        <begin position="222"/>
        <end position="240"/>
    </location>
</feature>
<feature type="region of interest" description="Disordered" evidence="6">
    <location>
        <begin position="1"/>
        <end position="25"/>
    </location>
</feature>
<dbReference type="Pfam" id="PF05653">
    <property type="entry name" value="Mg_trans_NIPA"/>
    <property type="match status" value="1"/>
</dbReference>
<feature type="transmembrane region" description="Helical" evidence="7">
    <location>
        <begin position="292"/>
        <end position="312"/>
    </location>
</feature>
<dbReference type="Gene3D" id="1.10.3730.20">
    <property type="match status" value="1"/>
</dbReference>
<dbReference type="Proteomes" id="UP001642483">
    <property type="component" value="Unassembled WGS sequence"/>
</dbReference>
<evidence type="ECO:0000256" key="2">
    <source>
        <dbReference type="ARBA" id="ARBA00007230"/>
    </source>
</evidence>
<evidence type="ECO:0000313" key="9">
    <source>
        <dbReference type="Proteomes" id="UP001642483"/>
    </source>
</evidence>
<feature type="transmembrane region" description="Helical" evidence="7">
    <location>
        <begin position="128"/>
        <end position="147"/>
    </location>
</feature>
<reference evidence="8 9" key="1">
    <citation type="submission" date="2024-02" db="EMBL/GenBank/DDBJ databases">
        <authorList>
            <person name="Daric V."/>
            <person name="Darras S."/>
        </authorList>
    </citation>
    <scope>NUCLEOTIDE SEQUENCE [LARGE SCALE GENOMIC DNA]</scope>
</reference>